<gene>
    <name evidence="5" type="ORF">BJ508DRAFT_416386</name>
</gene>
<dbReference type="GO" id="GO:0005886">
    <property type="term" value="C:plasma membrane"/>
    <property type="evidence" value="ECO:0007669"/>
    <property type="project" value="TreeGrafter"/>
</dbReference>
<dbReference type="SUPFAM" id="SSF109993">
    <property type="entry name" value="VPS9 domain"/>
    <property type="match status" value="1"/>
</dbReference>
<proteinExistence type="inferred from homology"/>
<protein>
    <recommendedName>
        <fullName evidence="4">VPS9 domain-containing protein</fullName>
    </recommendedName>
</protein>
<dbReference type="InterPro" id="IPR051248">
    <property type="entry name" value="UPF0507/Ank_repeat_27"/>
</dbReference>
<dbReference type="Proteomes" id="UP000275078">
    <property type="component" value="Unassembled WGS sequence"/>
</dbReference>
<dbReference type="STRING" id="1160509.A0A3N4HY65"/>
<dbReference type="InterPro" id="IPR003123">
    <property type="entry name" value="VPS9"/>
</dbReference>
<dbReference type="Pfam" id="PF02204">
    <property type="entry name" value="VPS9"/>
    <property type="match status" value="1"/>
</dbReference>
<organism evidence="5 6">
    <name type="scientific">Ascobolus immersus RN42</name>
    <dbReference type="NCBI Taxonomy" id="1160509"/>
    <lineage>
        <taxon>Eukaryota</taxon>
        <taxon>Fungi</taxon>
        <taxon>Dikarya</taxon>
        <taxon>Ascomycota</taxon>
        <taxon>Pezizomycotina</taxon>
        <taxon>Pezizomycetes</taxon>
        <taxon>Pezizales</taxon>
        <taxon>Ascobolaceae</taxon>
        <taxon>Ascobolus</taxon>
    </lineage>
</organism>
<dbReference type="GO" id="GO:0005769">
    <property type="term" value="C:early endosome"/>
    <property type="evidence" value="ECO:0007669"/>
    <property type="project" value="TreeGrafter"/>
</dbReference>
<feature type="domain" description="VPS9" evidence="4">
    <location>
        <begin position="332"/>
        <end position="489"/>
    </location>
</feature>
<dbReference type="GO" id="GO:0030133">
    <property type="term" value="C:transport vesicle"/>
    <property type="evidence" value="ECO:0007669"/>
    <property type="project" value="TreeGrafter"/>
</dbReference>
<dbReference type="GO" id="GO:0005085">
    <property type="term" value="F:guanyl-nucleotide exchange factor activity"/>
    <property type="evidence" value="ECO:0007669"/>
    <property type="project" value="TreeGrafter"/>
</dbReference>
<dbReference type="GO" id="GO:0005770">
    <property type="term" value="C:late endosome"/>
    <property type="evidence" value="ECO:0007669"/>
    <property type="project" value="TreeGrafter"/>
</dbReference>
<dbReference type="SUPFAM" id="SSF48403">
    <property type="entry name" value="Ankyrin repeat"/>
    <property type="match status" value="1"/>
</dbReference>
<dbReference type="CDD" id="cd06093">
    <property type="entry name" value="PX_domain"/>
    <property type="match status" value="1"/>
</dbReference>
<dbReference type="GO" id="GO:0045022">
    <property type="term" value="P:early endosome to late endosome transport"/>
    <property type="evidence" value="ECO:0007669"/>
    <property type="project" value="TreeGrafter"/>
</dbReference>
<feature type="compositionally biased region" description="Polar residues" evidence="3">
    <location>
        <begin position="245"/>
        <end position="260"/>
    </location>
</feature>
<keyword evidence="2" id="KW-0175">Coiled coil</keyword>
<dbReference type="OrthoDB" id="7464126at2759"/>
<dbReference type="PROSITE" id="PS51205">
    <property type="entry name" value="VPS9"/>
    <property type="match status" value="1"/>
</dbReference>
<dbReference type="Pfam" id="PF13857">
    <property type="entry name" value="Ank_5"/>
    <property type="match status" value="1"/>
</dbReference>
<accession>A0A3N4HY65</accession>
<dbReference type="PANTHER" id="PTHR24170">
    <property type="entry name" value="ANKYRIN REPEAT DOMAIN-CONTAINING PROTEIN 27"/>
    <property type="match status" value="1"/>
</dbReference>
<sequence length="1335" mass="148785">MPPLNPYLRAFFKSNIPSQCKPVQDHVLLVPTTDTLLNSRDDESGSLYTDLAGTDEFLASHVLRIPTSQSLQGDGMRIGGRETRAKPRQFSTVNGRTVIVRDSWVHSKSGFKTHQQAQILTSILFSPDVIEPQQWLVYFISKPLIGSAERISLIPQPTLRSSPPQSARVEEFGRKKKDIGSFQELMANYPQIQRQLQPGLNQVLLALEEELLRTPTPPRVSSSGDSTHSSESYAGSEDGDEGTNLLGSHSDNQPSRTAVSKQPAEEPHLLQSFQTAIAEATALFQHVDRTHLSHLASSTSLTDHDIDRLLERYIAEQVHDHILFPRIRASKEVEDAELTRKVWAMRNVDLSQVGVGNVTHKLREGLESRITRGVEEFSKLASARSPQAAVQIMLKAARALTAGDPVVPAQDRKEDDEKASVVTINADMLVSLLLLVVIRARVPSLGAWLSYMRTFVLAEDVEQGETGYVLSTFEAVLCYIGTDEDGLEEASRRNGELWRAVRTGDLATVKRILEPETQTNGHTDDVEMEMTNGVEMEMEVEMSEANGVGKYPKDETGNDTIETADDVEMLGARTAEDESSPIYDTTTASASRTSLSRSLVSSVTSLAALSRTYSNQPNISAPSVLAHARTLAGDSLLTLSINSRRPEILAYLLHCPHFSPAAILSDTSPTGATLLSSAIQTGECDVIETLIDRLIDIKQSGVPINRYLNKPDNSGRTPAHYLFNAPAFIPHLGLLLSWTVRDKNGQTPLLALFRSYDHPDYTSMCSAALRSARLAQRDQQPLHVEDHIDNKGNTLLHVASETRLVEELLREDVDVNAGNERGFTPLMVMAKFGRVGGVRSLWRDGRVESGMREKRGLTAVELAKDEDVRTTLDDLAFLDNPPNSEGHIVSAIRTFFLDDSSTRFLIKAGTPNPSGTTITIRTCRRSLQDFLFIADLLALESPASWLPPLPALRSPVQLPSKPSRAILNDLRASVDFFLRALLDHPTFGTHELLWEFFVVPEVRTEAAKERSQKKAQARRERVREEVAPVTDTREVDVFVNFAKDTLRGVSYSYRSLVRRVNTAVQAHHDLETATAMLPPAFREALPFLPVRYGDAVERLVKCYEVKPSCPYALFLADVRNMSATLTSFLSSLDYPKSLIGRVSTLNSQISKLRISSLQRQKKPALPFGLLEDSRAKSTHRDEVQLEQKREEVEETLRELTYTKGVVAQELAGLERWRGDWVRSRVRELAKGMVKRETERLEQMKRALRVLNTGSRDTRKWQDLTKVGDEERRGRRRRRDVDEMEGELPMMPVEDVDEVDGGGVGGEEVEGEVEDCTALPPDQVDMVQKLDRLFDL</sequence>
<dbReference type="EMBL" id="ML119707">
    <property type="protein sequence ID" value="RPA78795.1"/>
    <property type="molecule type" value="Genomic_DNA"/>
</dbReference>
<feature type="coiled-coil region" evidence="2">
    <location>
        <begin position="1175"/>
        <end position="1202"/>
    </location>
</feature>
<dbReference type="Gene3D" id="1.25.40.20">
    <property type="entry name" value="Ankyrin repeat-containing domain"/>
    <property type="match status" value="2"/>
</dbReference>
<dbReference type="GO" id="GO:0097422">
    <property type="term" value="C:tubular endosome"/>
    <property type="evidence" value="ECO:0007669"/>
    <property type="project" value="TreeGrafter"/>
</dbReference>
<dbReference type="GO" id="GO:0000149">
    <property type="term" value="F:SNARE binding"/>
    <property type="evidence" value="ECO:0007669"/>
    <property type="project" value="TreeGrafter"/>
</dbReference>
<dbReference type="PANTHER" id="PTHR24170:SF1">
    <property type="entry name" value="DOMAIN PROTEIN, PUTATIVE (AFU_ORTHOLOGUE AFUA_1G09870)-RELATED"/>
    <property type="match status" value="1"/>
</dbReference>
<dbReference type="GO" id="GO:0035091">
    <property type="term" value="F:phosphatidylinositol binding"/>
    <property type="evidence" value="ECO:0007669"/>
    <property type="project" value="InterPro"/>
</dbReference>
<dbReference type="Gene3D" id="1.20.1050.80">
    <property type="entry name" value="VPS9 domain"/>
    <property type="match status" value="1"/>
</dbReference>
<evidence type="ECO:0000256" key="3">
    <source>
        <dbReference type="SAM" id="MobiDB-lite"/>
    </source>
</evidence>
<evidence type="ECO:0000313" key="5">
    <source>
        <dbReference type="EMBL" id="RPA78795.1"/>
    </source>
</evidence>
<keyword evidence="6" id="KW-1185">Reference proteome</keyword>
<dbReference type="SUPFAM" id="SSF64268">
    <property type="entry name" value="PX domain"/>
    <property type="match status" value="1"/>
</dbReference>
<comment type="similarity">
    <text evidence="1">Belongs to the UPF0507 family.</text>
</comment>
<evidence type="ECO:0000259" key="4">
    <source>
        <dbReference type="PROSITE" id="PS51205"/>
    </source>
</evidence>
<dbReference type="Gene3D" id="3.30.1520.10">
    <property type="entry name" value="Phox-like domain"/>
    <property type="match status" value="1"/>
</dbReference>
<evidence type="ECO:0000313" key="6">
    <source>
        <dbReference type="Proteomes" id="UP000275078"/>
    </source>
</evidence>
<evidence type="ECO:0000256" key="2">
    <source>
        <dbReference type="SAM" id="Coils"/>
    </source>
</evidence>
<name>A0A3N4HY65_ASCIM</name>
<feature type="compositionally biased region" description="Low complexity" evidence="3">
    <location>
        <begin position="221"/>
        <end position="232"/>
    </location>
</feature>
<feature type="region of interest" description="Disordered" evidence="3">
    <location>
        <begin position="214"/>
        <end position="265"/>
    </location>
</feature>
<dbReference type="InterPro" id="IPR037191">
    <property type="entry name" value="VPS9_dom_sf"/>
</dbReference>
<dbReference type="InterPro" id="IPR036770">
    <property type="entry name" value="Ankyrin_rpt-contain_sf"/>
</dbReference>
<evidence type="ECO:0000256" key="1">
    <source>
        <dbReference type="ARBA" id="ARBA00007428"/>
    </source>
</evidence>
<dbReference type="InterPro" id="IPR036871">
    <property type="entry name" value="PX_dom_sf"/>
</dbReference>
<dbReference type="SMART" id="SM00248">
    <property type="entry name" value="ANK"/>
    <property type="match status" value="3"/>
</dbReference>
<feature type="region of interest" description="Disordered" evidence="3">
    <location>
        <begin position="1292"/>
        <end position="1312"/>
    </location>
</feature>
<dbReference type="InterPro" id="IPR002110">
    <property type="entry name" value="Ankyrin_rpt"/>
</dbReference>
<reference evidence="5 6" key="1">
    <citation type="journal article" date="2018" name="Nat. Ecol. Evol.">
        <title>Pezizomycetes genomes reveal the molecular basis of ectomycorrhizal truffle lifestyle.</title>
        <authorList>
            <person name="Murat C."/>
            <person name="Payen T."/>
            <person name="Noel B."/>
            <person name="Kuo A."/>
            <person name="Morin E."/>
            <person name="Chen J."/>
            <person name="Kohler A."/>
            <person name="Krizsan K."/>
            <person name="Balestrini R."/>
            <person name="Da Silva C."/>
            <person name="Montanini B."/>
            <person name="Hainaut M."/>
            <person name="Levati E."/>
            <person name="Barry K.W."/>
            <person name="Belfiori B."/>
            <person name="Cichocki N."/>
            <person name="Clum A."/>
            <person name="Dockter R.B."/>
            <person name="Fauchery L."/>
            <person name="Guy J."/>
            <person name="Iotti M."/>
            <person name="Le Tacon F."/>
            <person name="Lindquist E.A."/>
            <person name="Lipzen A."/>
            <person name="Malagnac F."/>
            <person name="Mello A."/>
            <person name="Molinier V."/>
            <person name="Miyauchi S."/>
            <person name="Poulain J."/>
            <person name="Riccioni C."/>
            <person name="Rubini A."/>
            <person name="Sitrit Y."/>
            <person name="Splivallo R."/>
            <person name="Traeger S."/>
            <person name="Wang M."/>
            <person name="Zifcakova L."/>
            <person name="Wipf D."/>
            <person name="Zambonelli A."/>
            <person name="Paolocci F."/>
            <person name="Nowrousian M."/>
            <person name="Ottonello S."/>
            <person name="Baldrian P."/>
            <person name="Spatafora J.W."/>
            <person name="Henrissat B."/>
            <person name="Nagy L.G."/>
            <person name="Aury J.M."/>
            <person name="Wincker P."/>
            <person name="Grigoriev I.V."/>
            <person name="Bonfante P."/>
            <person name="Martin F.M."/>
        </authorList>
    </citation>
    <scope>NUCLEOTIDE SEQUENCE [LARGE SCALE GENOMIC DNA]</scope>
    <source>
        <strain evidence="5 6">RN42</strain>
    </source>
</reference>